<organism evidence="3 4">
    <name type="scientific">Nosocomiicoccus ampullae</name>
    <dbReference type="NCBI Taxonomy" id="489910"/>
    <lineage>
        <taxon>Bacteria</taxon>
        <taxon>Bacillati</taxon>
        <taxon>Bacillota</taxon>
        <taxon>Bacilli</taxon>
        <taxon>Bacillales</taxon>
        <taxon>Staphylococcaceae</taxon>
        <taxon>Nosocomiicoccus</taxon>
    </lineage>
</organism>
<comment type="caution">
    <text evidence="3">The sequence shown here is derived from an EMBL/GenBank/DDBJ whole genome shotgun (WGS) entry which is preliminary data.</text>
</comment>
<evidence type="ECO:0000313" key="4">
    <source>
        <dbReference type="Proteomes" id="UP000579136"/>
    </source>
</evidence>
<sequence length="307" mass="34298">MHCPKCNAQIFQGDKFCGECGADVSSLSSKETFVPNNSNAGKKNEEPSKVNQSQHINEDSNQQPDHHIHSDNANQQTRPVNHNTHHQSVQNEKVNGFFKDTLNFIKDTFKSPTHTALNARLYSPTITIFALAVFVLINSLVFTGMLSSLYGSAHMHMFSSFPFFGVLIRLFIVISLYLSVLYAVGLALSMIFNKTIDAKTLLNQYSSVFIISVTLNIISLLFALLGSFQLYAFFMLFGLIVLVFTPLYVFLINSENKSVGLDKLYISILHFLAIGIGLVIVSMLSLEILSEPVIDFLNSPLTDFYNF</sequence>
<feature type="transmembrane region" description="Helical" evidence="2">
    <location>
        <begin position="205"/>
        <end position="225"/>
    </location>
</feature>
<keyword evidence="4" id="KW-1185">Reference proteome</keyword>
<keyword evidence="2" id="KW-0472">Membrane</keyword>
<feature type="transmembrane region" description="Helical" evidence="2">
    <location>
        <begin position="126"/>
        <end position="146"/>
    </location>
</feature>
<dbReference type="Proteomes" id="UP000579136">
    <property type="component" value="Unassembled WGS sequence"/>
</dbReference>
<feature type="compositionally biased region" description="Polar residues" evidence="1">
    <location>
        <begin position="28"/>
        <end position="41"/>
    </location>
</feature>
<reference evidence="3 4" key="1">
    <citation type="submission" date="2020-08" db="EMBL/GenBank/DDBJ databases">
        <title>Genomic Encyclopedia of Type Strains, Phase IV (KMG-IV): sequencing the most valuable type-strain genomes for metagenomic binning, comparative biology and taxonomic classification.</title>
        <authorList>
            <person name="Goeker M."/>
        </authorList>
    </citation>
    <scope>NUCLEOTIDE SEQUENCE [LARGE SCALE GENOMIC DNA]</scope>
    <source>
        <strain evidence="3 4">DSM 19163</strain>
    </source>
</reference>
<feature type="transmembrane region" description="Helical" evidence="2">
    <location>
        <begin position="264"/>
        <end position="286"/>
    </location>
</feature>
<protein>
    <submittedName>
        <fullName evidence="3">Uncharacterized Zn finger protein (UPF0148 family)</fullName>
    </submittedName>
</protein>
<feature type="compositionally biased region" description="Polar residues" evidence="1">
    <location>
        <begin position="49"/>
        <end position="63"/>
    </location>
</feature>
<feature type="transmembrane region" description="Helical" evidence="2">
    <location>
        <begin position="166"/>
        <end position="193"/>
    </location>
</feature>
<feature type="compositionally biased region" description="Polar residues" evidence="1">
    <location>
        <begin position="71"/>
        <end position="86"/>
    </location>
</feature>
<gene>
    <name evidence="3" type="ORF">HNQ45_000313</name>
</gene>
<keyword evidence="2" id="KW-1133">Transmembrane helix</keyword>
<evidence type="ECO:0000313" key="3">
    <source>
        <dbReference type="EMBL" id="MBB5175443.1"/>
    </source>
</evidence>
<accession>A0A9Q2CYC9</accession>
<feature type="region of interest" description="Disordered" evidence="1">
    <location>
        <begin position="28"/>
        <end position="86"/>
    </location>
</feature>
<dbReference type="RefSeq" id="WP_183672871.1">
    <property type="nucleotide sequence ID" value="NZ_CBCRYX010000001.1"/>
</dbReference>
<dbReference type="AlphaFoldDB" id="A0A9Q2CYC9"/>
<keyword evidence="2" id="KW-0812">Transmembrane</keyword>
<name>A0A9Q2CYC9_9STAP</name>
<evidence type="ECO:0000256" key="2">
    <source>
        <dbReference type="SAM" id="Phobius"/>
    </source>
</evidence>
<proteinExistence type="predicted"/>
<evidence type="ECO:0000256" key="1">
    <source>
        <dbReference type="SAM" id="MobiDB-lite"/>
    </source>
</evidence>
<feature type="transmembrane region" description="Helical" evidence="2">
    <location>
        <begin position="231"/>
        <end position="252"/>
    </location>
</feature>
<dbReference type="EMBL" id="JACHHF010000002">
    <property type="protein sequence ID" value="MBB5175443.1"/>
    <property type="molecule type" value="Genomic_DNA"/>
</dbReference>